<dbReference type="InParanoid" id="Q8TST9"/>
<sequence length="121" mass="14077">MLSELAEQDVMSRLSELERKMNDLDNRANALIDELESLQTVARELKMTDFVDKFNEHIEEVGKIKEDLSCKLSDEIENEQMKELVESRMKSVPTDIEKLKNESSYIRGKLAEIKDEISKKK</sequence>
<dbReference type="PhylomeDB" id="Q8TST9"/>
<evidence type="ECO:0000313" key="3">
    <source>
        <dbReference type="Proteomes" id="UP000002487"/>
    </source>
</evidence>
<name>Q8TST9_METAC</name>
<evidence type="ECO:0000256" key="1">
    <source>
        <dbReference type="SAM" id="Coils"/>
    </source>
</evidence>
<proteinExistence type="predicted"/>
<dbReference type="HOGENOM" id="CLU_2044456_0_0_2"/>
<dbReference type="Proteomes" id="UP000002487">
    <property type="component" value="Chromosome"/>
</dbReference>
<protein>
    <submittedName>
        <fullName evidence="2">Uncharacterized protein</fullName>
    </submittedName>
</protein>
<accession>Q8TST9</accession>
<dbReference type="AlphaFoldDB" id="Q8TST9"/>
<keyword evidence="1" id="KW-0175">Coiled coil</keyword>
<dbReference type="KEGG" id="mac:MA_0706"/>
<feature type="coiled-coil region" evidence="1">
    <location>
        <begin position="7"/>
        <end position="48"/>
    </location>
</feature>
<organism evidence="2 3">
    <name type="scientific">Methanosarcina acetivorans (strain ATCC 35395 / DSM 2834 / JCM 12185 / C2A)</name>
    <dbReference type="NCBI Taxonomy" id="188937"/>
    <lineage>
        <taxon>Archaea</taxon>
        <taxon>Methanobacteriati</taxon>
        <taxon>Methanobacteriota</taxon>
        <taxon>Stenosarchaea group</taxon>
        <taxon>Methanomicrobia</taxon>
        <taxon>Methanosarcinales</taxon>
        <taxon>Methanosarcinaceae</taxon>
        <taxon>Methanosarcina</taxon>
    </lineage>
</organism>
<dbReference type="EMBL" id="AE010299">
    <property type="protein sequence ID" value="AAM04146.1"/>
    <property type="molecule type" value="Genomic_DNA"/>
</dbReference>
<dbReference type="EnsemblBacteria" id="AAM04146">
    <property type="protein sequence ID" value="AAM04146"/>
    <property type="gene ID" value="MA_0706"/>
</dbReference>
<gene>
    <name evidence="2" type="ordered locus">MA_0706</name>
</gene>
<evidence type="ECO:0000313" key="2">
    <source>
        <dbReference type="EMBL" id="AAM04146.1"/>
    </source>
</evidence>
<reference evidence="2 3" key="1">
    <citation type="journal article" date="2002" name="Genome Res.">
        <title>The genome of Methanosarcina acetivorans reveals extensive metabolic and physiological diversity.</title>
        <authorList>
            <person name="Galagan J.E."/>
            <person name="Nusbaum C."/>
            <person name="Roy A."/>
            <person name="Endrizzi M.G."/>
            <person name="Macdonald P."/>
            <person name="FitzHugh W."/>
            <person name="Calvo S."/>
            <person name="Engels R."/>
            <person name="Smirnov S."/>
            <person name="Atnoor D."/>
            <person name="Brown A."/>
            <person name="Allen N."/>
            <person name="Naylor J."/>
            <person name="Stange-Thomann N."/>
            <person name="DeArellano K."/>
            <person name="Johnson R."/>
            <person name="Linton L."/>
            <person name="McEwan P."/>
            <person name="McKernan K."/>
            <person name="Talamas J."/>
            <person name="Tirrell A."/>
            <person name="Ye W."/>
            <person name="Zimmer A."/>
            <person name="Barber R.D."/>
            <person name="Cann I."/>
            <person name="Graham D.E."/>
            <person name="Grahame D.A."/>
            <person name="Guss A."/>
            <person name="Hedderich R."/>
            <person name="Ingram-Smith C."/>
            <person name="Kuettner C.H."/>
            <person name="Krzycki J.A."/>
            <person name="Leigh J.A."/>
            <person name="Li W."/>
            <person name="Liu J."/>
            <person name="Mukhopadhyay B."/>
            <person name="Reeve J.N."/>
            <person name="Smith K."/>
            <person name="Springer T.A."/>
            <person name="Umayam L.A."/>
            <person name="White O."/>
            <person name="White R.H."/>
            <person name="de Macario E.C."/>
            <person name="Ferry J.G."/>
            <person name="Jarrell K.F."/>
            <person name="Jing H."/>
            <person name="Macario A.J.L."/>
            <person name="Paulsen I."/>
            <person name="Pritchett M."/>
            <person name="Sowers K.R."/>
            <person name="Swanson R.V."/>
            <person name="Zinder S.H."/>
            <person name="Lander E."/>
            <person name="Metcalf W.W."/>
            <person name="Birren B."/>
        </authorList>
    </citation>
    <scope>NUCLEOTIDE SEQUENCE [LARGE SCALE GENOMIC DNA]</scope>
    <source>
        <strain evidence="3">ATCC 35395 / DSM 2834 / JCM 12185 / C2A</strain>
    </source>
</reference>
<keyword evidence="3" id="KW-1185">Reference proteome</keyword>